<organism evidence="2 3">
    <name type="scientific">Trichonephila inaurata madagascariensis</name>
    <dbReference type="NCBI Taxonomy" id="2747483"/>
    <lineage>
        <taxon>Eukaryota</taxon>
        <taxon>Metazoa</taxon>
        <taxon>Ecdysozoa</taxon>
        <taxon>Arthropoda</taxon>
        <taxon>Chelicerata</taxon>
        <taxon>Arachnida</taxon>
        <taxon>Araneae</taxon>
        <taxon>Araneomorphae</taxon>
        <taxon>Entelegynae</taxon>
        <taxon>Araneoidea</taxon>
        <taxon>Nephilidae</taxon>
        <taxon>Trichonephila</taxon>
        <taxon>Trichonephila inaurata</taxon>
    </lineage>
</organism>
<evidence type="ECO:0000313" key="2">
    <source>
        <dbReference type="EMBL" id="GFY57101.1"/>
    </source>
</evidence>
<comment type="caution">
    <text evidence="2">The sequence shown here is derived from an EMBL/GenBank/DDBJ whole genome shotgun (WGS) entry which is preliminary data.</text>
</comment>
<reference evidence="2" key="1">
    <citation type="submission" date="2020-08" db="EMBL/GenBank/DDBJ databases">
        <title>Multicomponent nature underlies the extraordinary mechanical properties of spider dragline silk.</title>
        <authorList>
            <person name="Kono N."/>
            <person name="Nakamura H."/>
            <person name="Mori M."/>
            <person name="Yoshida Y."/>
            <person name="Ohtoshi R."/>
            <person name="Malay A.D."/>
            <person name="Moran D.A.P."/>
            <person name="Tomita M."/>
            <person name="Numata K."/>
            <person name="Arakawa K."/>
        </authorList>
    </citation>
    <scope>NUCLEOTIDE SEQUENCE</scope>
</reference>
<keyword evidence="3" id="KW-1185">Reference proteome</keyword>
<evidence type="ECO:0000313" key="3">
    <source>
        <dbReference type="Proteomes" id="UP000886998"/>
    </source>
</evidence>
<gene>
    <name evidence="2" type="primary">POLX_1559</name>
    <name evidence="2" type="ORF">TNIN_237971</name>
</gene>
<sequence length="104" mass="11335">MSVAIEGVNSPIEGKGNVNIKFDSVTIILTNVICSPKLRRNLISGPQLDKKGISFCNCRGRGEVEIAKDGKVLFSAYLQNGVYHLYSKVLGPRKRITFEASAHG</sequence>
<evidence type="ECO:0000259" key="1">
    <source>
        <dbReference type="Pfam" id="PF22936"/>
    </source>
</evidence>
<dbReference type="InterPro" id="IPR054722">
    <property type="entry name" value="PolX-like_BBD"/>
</dbReference>
<proteinExistence type="predicted"/>
<dbReference type="Pfam" id="PF22936">
    <property type="entry name" value="Pol_BBD"/>
    <property type="match status" value="1"/>
</dbReference>
<feature type="domain" description="Retrovirus-related Pol polyprotein from transposon TNT 1-94-like beta-barrel" evidence="1">
    <location>
        <begin position="10"/>
        <end position="52"/>
    </location>
</feature>
<dbReference type="AlphaFoldDB" id="A0A8X6XT45"/>
<name>A0A8X6XT45_9ARAC</name>
<dbReference type="OrthoDB" id="413361at2759"/>
<protein>
    <submittedName>
        <fullName evidence="2">Retrovirus-related Pol polyprotein from transposon TNT 1-94</fullName>
    </submittedName>
</protein>
<accession>A0A8X6XT45</accession>
<dbReference type="EMBL" id="BMAV01011332">
    <property type="protein sequence ID" value="GFY57101.1"/>
    <property type="molecule type" value="Genomic_DNA"/>
</dbReference>
<dbReference type="Proteomes" id="UP000886998">
    <property type="component" value="Unassembled WGS sequence"/>
</dbReference>